<dbReference type="GO" id="GO:0022857">
    <property type="term" value="F:transmembrane transporter activity"/>
    <property type="evidence" value="ECO:0007669"/>
    <property type="project" value="InterPro"/>
</dbReference>
<gene>
    <name evidence="8" type="ORF">F3Y22_tig00110050pilonHSYRG00085</name>
</gene>
<evidence type="ECO:0000256" key="6">
    <source>
        <dbReference type="RuleBase" id="RU363077"/>
    </source>
</evidence>
<protein>
    <recommendedName>
        <fullName evidence="6">WAT1-related protein</fullName>
    </recommendedName>
</protein>
<name>A0A6A3BR69_HIBSY</name>
<feature type="transmembrane region" description="Helical" evidence="6">
    <location>
        <begin position="74"/>
        <end position="97"/>
    </location>
</feature>
<evidence type="ECO:0000256" key="4">
    <source>
        <dbReference type="ARBA" id="ARBA00022989"/>
    </source>
</evidence>
<evidence type="ECO:0000256" key="2">
    <source>
        <dbReference type="ARBA" id="ARBA00007635"/>
    </source>
</evidence>
<feature type="domain" description="EamA" evidence="7">
    <location>
        <begin position="26"/>
        <end position="153"/>
    </location>
</feature>
<reference evidence="8" key="1">
    <citation type="submission" date="2019-09" db="EMBL/GenBank/DDBJ databases">
        <title>Draft genome information of white flower Hibiscus syriacus.</title>
        <authorList>
            <person name="Kim Y.-M."/>
        </authorList>
    </citation>
    <scope>NUCLEOTIDE SEQUENCE [LARGE SCALE GENOMIC DNA]</scope>
    <source>
        <strain evidence="8">YM2019G1</strain>
    </source>
</reference>
<comment type="subcellular location">
    <subcellularLocation>
        <location evidence="1 6">Membrane</location>
        <topology evidence="1 6">Multi-pass membrane protein</topology>
    </subcellularLocation>
</comment>
<keyword evidence="3 6" id="KW-0812">Transmembrane</keyword>
<dbReference type="InterPro" id="IPR030184">
    <property type="entry name" value="WAT1-related"/>
</dbReference>
<dbReference type="EMBL" id="VEPZ02000825">
    <property type="protein sequence ID" value="KAE8717359.1"/>
    <property type="molecule type" value="Genomic_DNA"/>
</dbReference>
<evidence type="ECO:0000313" key="9">
    <source>
        <dbReference type="Proteomes" id="UP000436088"/>
    </source>
</evidence>
<accession>A0A6A3BR69</accession>
<evidence type="ECO:0000256" key="5">
    <source>
        <dbReference type="ARBA" id="ARBA00023136"/>
    </source>
</evidence>
<keyword evidence="5 6" id="KW-0472">Membrane</keyword>
<dbReference type="Proteomes" id="UP000436088">
    <property type="component" value="Unassembled WGS sequence"/>
</dbReference>
<feature type="transmembrane region" description="Helical" evidence="6">
    <location>
        <begin position="280"/>
        <end position="301"/>
    </location>
</feature>
<dbReference type="Pfam" id="PF00892">
    <property type="entry name" value="EamA"/>
    <property type="match status" value="2"/>
</dbReference>
<feature type="transmembrane region" description="Helical" evidence="6">
    <location>
        <begin position="184"/>
        <end position="204"/>
    </location>
</feature>
<keyword evidence="9" id="KW-1185">Reference proteome</keyword>
<evidence type="ECO:0000313" key="8">
    <source>
        <dbReference type="EMBL" id="KAE8717359.1"/>
    </source>
</evidence>
<keyword evidence="4 6" id="KW-1133">Transmembrane helix</keyword>
<proteinExistence type="inferred from homology"/>
<feature type="transmembrane region" description="Helical" evidence="6">
    <location>
        <begin position="216"/>
        <end position="237"/>
    </location>
</feature>
<evidence type="ECO:0000256" key="1">
    <source>
        <dbReference type="ARBA" id="ARBA00004141"/>
    </source>
</evidence>
<evidence type="ECO:0000259" key="7">
    <source>
        <dbReference type="Pfam" id="PF00892"/>
    </source>
</evidence>
<sequence>MKVKSFLVESAPFAAMVTVEFLDVGLTTISKAAMSKGMSHFVFVVYSNALASIILLPASFFFARKKRPPITLPLLCKFFFLSIAGITLMQNCVFTGVSYSSPTLGSALANLIPAFTFLLAVIFRMEKLELRSSKSRIKILGTLVSISGALIITLYKGPPILSQPVQPHSEQSPSTMLITTSNNWVIGGLFMATAGFSLSASIIGQAAILKGYPSEITMVSFYCLFGTIQCALVALVAERNPNAWKLSPDIELISVVYSALFGSVATFGVMAWCIQRKGPVFVAMFKPLSIAIAAVFGFIFLGETLHRGR</sequence>
<dbReference type="GO" id="GO:0016020">
    <property type="term" value="C:membrane"/>
    <property type="evidence" value="ECO:0007669"/>
    <property type="project" value="UniProtKB-SubCell"/>
</dbReference>
<dbReference type="InterPro" id="IPR037185">
    <property type="entry name" value="EmrE-like"/>
</dbReference>
<dbReference type="SUPFAM" id="SSF103481">
    <property type="entry name" value="Multidrug resistance efflux transporter EmrE"/>
    <property type="match status" value="2"/>
</dbReference>
<dbReference type="PANTHER" id="PTHR31218">
    <property type="entry name" value="WAT1-RELATED PROTEIN"/>
    <property type="match status" value="1"/>
</dbReference>
<organism evidence="8 9">
    <name type="scientific">Hibiscus syriacus</name>
    <name type="common">Rose of Sharon</name>
    <dbReference type="NCBI Taxonomy" id="106335"/>
    <lineage>
        <taxon>Eukaryota</taxon>
        <taxon>Viridiplantae</taxon>
        <taxon>Streptophyta</taxon>
        <taxon>Embryophyta</taxon>
        <taxon>Tracheophyta</taxon>
        <taxon>Spermatophyta</taxon>
        <taxon>Magnoliopsida</taxon>
        <taxon>eudicotyledons</taxon>
        <taxon>Gunneridae</taxon>
        <taxon>Pentapetalae</taxon>
        <taxon>rosids</taxon>
        <taxon>malvids</taxon>
        <taxon>Malvales</taxon>
        <taxon>Malvaceae</taxon>
        <taxon>Malvoideae</taxon>
        <taxon>Hibiscus</taxon>
    </lineage>
</organism>
<feature type="domain" description="EamA" evidence="7">
    <location>
        <begin position="186"/>
        <end position="306"/>
    </location>
</feature>
<dbReference type="AlphaFoldDB" id="A0A6A3BR69"/>
<comment type="similarity">
    <text evidence="2 6">Belongs to the drug/metabolite transporter (DMT) superfamily. Plant drug/metabolite exporter (P-DME) (TC 2.A.7.4) family.</text>
</comment>
<dbReference type="InterPro" id="IPR000620">
    <property type="entry name" value="EamA_dom"/>
</dbReference>
<evidence type="ECO:0000256" key="3">
    <source>
        <dbReference type="ARBA" id="ARBA00022692"/>
    </source>
</evidence>
<feature type="transmembrane region" description="Helical" evidence="6">
    <location>
        <begin position="252"/>
        <end position="273"/>
    </location>
</feature>
<feature type="transmembrane region" description="Helical" evidence="6">
    <location>
        <begin position="41"/>
        <end position="62"/>
    </location>
</feature>
<comment type="caution">
    <text evidence="8">The sequence shown here is derived from an EMBL/GenBank/DDBJ whole genome shotgun (WGS) entry which is preliminary data.</text>
</comment>
<feature type="transmembrane region" description="Helical" evidence="6">
    <location>
        <begin position="137"/>
        <end position="155"/>
    </location>
</feature>
<feature type="transmembrane region" description="Helical" evidence="6">
    <location>
        <begin position="103"/>
        <end position="125"/>
    </location>
</feature>